<dbReference type="RefSeq" id="XP_007914285.1">
    <property type="nucleotide sequence ID" value="XM_007916094.1"/>
</dbReference>
<dbReference type="OrthoDB" id="2142213at2759"/>
<dbReference type="HOGENOM" id="CLU_1349737_0_0_1"/>
<gene>
    <name evidence="1" type="ORF">UCRPA7_3578</name>
</gene>
<organism evidence="1 2">
    <name type="scientific">Phaeoacremonium minimum (strain UCR-PA7)</name>
    <name type="common">Esca disease fungus</name>
    <name type="synonym">Togninia minima</name>
    <dbReference type="NCBI Taxonomy" id="1286976"/>
    <lineage>
        <taxon>Eukaryota</taxon>
        <taxon>Fungi</taxon>
        <taxon>Dikarya</taxon>
        <taxon>Ascomycota</taxon>
        <taxon>Pezizomycotina</taxon>
        <taxon>Sordariomycetes</taxon>
        <taxon>Sordariomycetidae</taxon>
        <taxon>Togniniales</taxon>
        <taxon>Togniniaceae</taxon>
        <taxon>Phaeoacremonium</taxon>
    </lineage>
</organism>
<dbReference type="Proteomes" id="UP000014074">
    <property type="component" value="Unassembled WGS sequence"/>
</dbReference>
<evidence type="ECO:0000313" key="2">
    <source>
        <dbReference type="Proteomes" id="UP000014074"/>
    </source>
</evidence>
<dbReference type="AlphaFoldDB" id="R8BNJ8"/>
<name>R8BNJ8_PHAM7</name>
<dbReference type="EMBL" id="KB933059">
    <property type="protein sequence ID" value="EOO00927.1"/>
    <property type="molecule type" value="Genomic_DNA"/>
</dbReference>
<dbReference type="eggNOG" id="ENOG502S57E">
    <property type="taxonomic scope" value="Eukaryota"/>
</dbReference>
<dbReference type="KEGG" id="tmn:UCRPA7_3578"/>
<keyword evidence="2" id="KW-1185">Reference proteome</keyword>
<proteinExistence type="predicted"/>
<sequence>MIDIFGRMPLGMREYIRHIIALPHVASGAAALSNGDNIAIGDGYMMVYILTHEMSHSLDSHALLNIAPAPFSTGSIWKDNYNQDSAVASEYARSAWPENFAETGIVGLYDKVVPGGIGNIQKNWNQIFHQYATYQGYLGNIIIPHAKSQCTQRLDNSAVVPMGDSAKFRAREDAPDVSIGAGIRIIPAGVYENVTFVTPAHTN</sequence>
<protein>
    <submittedName>
        <fullName evidence="1">Putative conidiation-specific protein (Con-13) protein</fullName>
    </submittedName>
</protein>
<reference evidence="2" key="1">
    <citation type="journal article" date="2013" name="Genome Announc.">
        <title>Draft genome sequence of the ascomycete Phaeoacremonium aleophilum strain UCR-PA7, a causal agent of the esca disease complex in grapevines.</title>
        <authorList>
            <person name="Blanco-Ulate B."/>
            <person name="Rolshausen P."/>
            <person name="Cantu D."/>
        </authorList>
    </citation>
    <scope>NUCLEOTIDE SEQUENCE [LARGE SCALE GENOMIC DNA]</scope>
    <source>
        <strain evidence="2">UCR-PA7</strain>
    </source>
</reference>
<dbReference type="GeneID" id="19323938"/>
<evidence type="ECO:0000313" key="1">
    <source>
        <dbReference type="EMBL" id="EOO00927.1"/>
    </source>
</evidence>
<accession>R8BNJ8</accession>